<comment type="caution">
    <text evidence="1">The sequence shown here is derived from an EMBL/GenBank/DDBJ whole genome shotgun (WGS) entry which is preliminary data.</text>
</comment>
<accession>A0ABP6VN13</accession>
<evidence type="ECO:0008006" key="3">
    <source>
        <dbReference type="Google" id="ProtNLM"/>
    </source>
</evidence>
<dbReference type="EMBL" id="BAABDQ010000003">
    <property type="protein sequence ID" value="GAA3536959.1"/>
    <property type="molecule type" value="Genomic_DNA"/>
</dbReference>
<name>A0ABP6VN13_9ACTN</name>
<evidence type="ECO:0000313" key="1">
    <source>
        <dbReference type="EMBL" id="GAA3536959.1"/>
    </source>
</evidence>
<gene>
    <name evidence="1" type="ORF">GCM10022419_015970</name>
</gene>
<evidence type="ECO:0000313" key="2">
    <source>
        <dbReference type="Proteomes" id="UP001500630"/>
    </source>
</evidence>
<dbReference type="RefSeq" id="WP_345559950.1">
    <property type="nucleotide sequence ID" value="NZ_BAABDQ010000003.1"/>
</dbReference>
<protein>
    <recommendedName>
        <fullName evidence="3">Rieske domain-containing protein</fullName>
    </recommendedName>
</protein>
<dbReference type="Proteomes" id="UP001500630">
    <property type="component" value="Unassembled WGS sequence"/>
</dbReference>
<keyword evidence="2" id="KW-1185">Reference proteome</keyword>
<proteinExistence type="predicted"/>
<reference evidence="2" key="1">
    <citation type="journal article" date="2019" name="Int. J. Syst. Evol. Microbiol.">
        <title>The Global Catalogue of Microorganisms (GCM) 10K type strain sequencing project: providing services to taxonomists for standard genome sequencing and annotation.</title>
        <authorList>
            <consortium name="The Broad Institute Genomics Platform"/>
            <consortium name="The Broad Institute Genome Sequencing Center for Infectious Disease"/>
            <person name="Wu L."/>
            <person name="Ma J."/>
        </authorList>
    </citation>
    <scope>NUCLEOTIDE SEQUENCE [LARGE SCALE GENOMIC DNA]</scope>
    <source>
        <strain evidence="2">JCM 17326</strain>
    </source>
</reference>
<organism evidence="1 2">
    <name type="scientific">Nonomuraea rosea</name>
    <dbReference type="NCBI Taxonomy" id="638574"/>
    <lineage>
        <taxon>Bacteria</taxon>
        <taxon>Bacillati</taxon>
        <taxon>Actinomycetota</taxon>
        <taxon>Actinomycetes</taxon>
        <taxon>Streptosporangiales</taxon>
        <taxon>Streptosporangiaceae</taxon>
        <taxon>Nonomuraea</taxon>
    </lineage>
</organism>
<sequence>MPNTLADKFGPADPLCPIGELQVVYDDGTAVLSRQRYADGWIYEHSLLIGACPAEHMGHMEDAETAEHLSIGRVLYACQEDGLNFVIYWVPVGILEAVKGLRIAA</sequence>